<dbReference type="InterPro" id="IPR036922">
    <property type="entry name" value="Rieske_2Fe-2S_sf"/>
</dbReference>
<evidence type="ECO:0000313" key="5">
    <source>
        <dbReference type="Proteomes" id="UP000006251"/>
    </source>
</evidence>
<evidence type="ECO:0000259" key="3">
    <source>
        <dbReference type="Pfam" id="PF13806"/>
    </source>
</evidence>
<dbReference type="EC" id="1.7.1.4" evidence="4"/>
<dbReference type="AlphaFoldDB" id="K6YCY1"/>
<name>K6YCY1_9ALTE</name>
<dbReference type="InterPro" id="IPR017881">
    <property type="entry name" value="NirD"/>
</dbReference>
<dbReference type="EMBL" id="BAEQ01000065">
    <property type="protein sequence ID" value="GAC30599.1"/>
    <property type="molecule type" value="Genomic_DNA"/>
</dbReference>
<evidence type="ECO:0000313" key="4">
    <source>
        <dbReference type="EMBL" id="GAC30599.1"/>
    </source>
</evidence>
<dbReference type="InterPro" id="IPR012748">
    <property type="entry name" value="Rieske-like_NirD"/>
</dbReference>
<dbReference type="PANTHER" id="PTHR40562">
    <property type="match status" value="1"/>
</dbReference>
<dbReference type="GO" id="GO:0042128">
    <property type="term" value="P:nitrate assimilation"/>
    <property type="evidence" value="ECO:0007669"/>
    <property type="project" value="UniProtKB-KW"/>
</dbReference>
<keyword evidence="2" id="KW-0534">Nitrate assimilation</keyword>
<dbReference type="GO" id="GO:0008942">
    <property type="term" value="F:nitrite reductase [NAD(P)H] activity"/>
    <property type="evidence" value="ECO:0007669"/>
    <property type="project" value="UniProtKB-EC"/>
</dbReference>
<organism evidence="4 5">
    <name type="scientific">Brumicola pallidula DSM 14239 = ACAM 615</name>
    <dbReference type="NCBI Taxonomy" id="1121922"/>
    <lineage>
        <taxon>Bacteria</taxon>
        <taxon>Pseudomonadati</taxon>
        <taxon>Pseudomonadota</taxon>
        <taxon>Gammaproteobacteria</taxon>
        <taxon>Alteromonadales</taxon>
        <taxon>Alteromonadaceae</taxon>
        <taxon>Brumicola</taxon>
    </lineage>
</organism>
<evidence type="ECO:0000256" key="1">
    <source>
        <dbReference type="ARBA" id="ARBA00023002"/>
    </source>
</evidence>
<dbReference type="Proteomes" id="UP000006251">
    <property type="component" value="Unassembled WGS sequence"/>
</dbReference>
<sequence length="116" mass="12731">MQRVCELSDLAPNSGVCALINNVQVAIFQLVDSKSQTSVYALSNWDPIGKANVMYRGLIGSISDEPVICSPLYKQHYSLVTGRCFESEEMHLSVYRCVVENQHVFVGLADAATFAA</sequence>
<dbReference type="NCBIfam" id="TIGR02378">
    <property type="entry name" value="nirD_assim_sml"/>
    <property type="match status" value="1"/>
</dbReference>
<feature type="domain" description="Rieske-like [2Fe-2S]" evidence="3">
    <location>
        <begin position="2"/>
        <end position="106"/>
    </location>
</feature>
<keyword evidence="5" id="KW-1185">Reference proteome</keyword>
<evidence type="ECO:0000256" key="2">
    <source>
        <dbReference type="ARBA" id="ARBA00023063"/>
    </source>
</evidence>
<reference evidence="5" key="1">
    <citation type="journal article" date="2014" name="Environ. Microbiol.">
        <title>Comparative genomics of the marine bacterial genus Glaciecola reveals the high degree of genomic diversity and genomic characteristic for cold adaptation.</title>
        <authorList>
            <person name="Qin Q.L."/>
            <person name="Xie B.B."/>
            <person name="Yu Y."/>
            <person name="Shu Y.L."/>
            <person name="Rong J.C."/>
            <person name="Zhang Y.J."/>
            <person name="Zhao D.L."/>
            <person name="Chen X.L."/>
            <person name="Zhang X.Y."/>
            <person name="Chen B."/>
            <person name="Zhou B.C."/>
            <person name="Zhang Y.Z."/>
        </authorList>
    </citation>
    <scope>NUCLEOTIDE SEQUENCE [LARGE SCALE GENOMIC DNA]</scope>
    <source>
        <strain evidence="5">ACAM 615</strain>
    </source>
</reference>
<accession>K6YCY1</accession>
<dbReference type="CDD" id="cd03529">
    <property type="entry name" value="Rieske_NirD"/>
    <property type="match status" value="1"/>
</dbReference>
<protein>
    <submittedName>
        <fullName evidence="4">Nitrite reductase (NAD(P)H) small subunit</fullName>
        <ecNumber evidence="4">1.7.1.4</ecNumber>
    </submittedName>
</protein>
<proteinExistence type="predicted"/>
<dbReference type="SUPFAM" id="SSF50022">
    <property type="entry name" value="ISP domain"/>
    <property type="match status" value="1"/>
</dbReference>
<dbReference type="PROSITE" id="PS51300">
    <property type="entry name" value="NIRD"/>
    <property type="match status" value="1"/>
</dbReference>
<keyword evidence="1 4" id="KW-0560">Oxidoreductase</keyword>
<dbReference type="GO" id="GO:0051537">
    <property type="term" value="F:2 iron, 2 sulfur cluster binding"/>
    <property type="evidence" value="ECO:0007669"/>
    <property type="project" value="InterPro"/>
</dbReference>
<dbReference type="PANTHER" id="PTHR40562:SF1">
    <property type="entry name" value="NITRITE REDUCTASE (NADH) SMALL SUBUNIT"/>
    <property type="match status" value="1"/>
</dbReference>
<comment type="caution">
    <text evidence="4">The sequence shown here is derived from an EMBL/GenBank/DDBJ whole genome shotgun (WGS) entry which is preliminary data.</text>
</comment>
<dbReference type="Gene3D" id="2.102.10.10">
    <property type="entry name" value="Rieske [2Fe-2S] iron-sulphur domain"/>
    <property type="match status" value="1"/>
</dbReference>
<gene>
    <name evidence="4" type="primary">nirD</name>
    <name evidence="4" type="ORF">GPAL_3759</name>
</gene>
<dbReference type="Pfam" id="PF13806">
    <property type="entry name" value="Rieske_2"/>
    <property type="match status" value="1"/>
</dbReference>
<dbReference type="STRING" id="1121922.GCA_000428905_03293"/>